<evidence type="ECO:0000313" key="4">
    <source>
        <dbReference type="EMBL" id="PHN03645.1"/>
    </source>
</evidence>
<dbReference type="Gene3D" id="2.60.40.10">
    <property type="entry name" value="Immunoglobulins"/>
    <property type="match status" value="1"/>
</dbReference>
<dbReference type="Pfam" id="PF13517">
    <property type="entry name" value="FG-GAP_3"/>
    <property type="match status" value="1"/>
</dbReference>
<dbReference type="InterPro" id="IPR013783">
    <property type="entry name" value="Ig-like_fold"/>
</dbReference>
<dbReference type="PANTHER" id="PTHR44103:SF1">
    <property type="entry name" value="PROPROTEIN CONVERTASE P"/>
    <property type="match status" value="1"/>
</dbReference>
<dbReference type="OrthoDB" id="1110367at2"/>
<evidence type="ECO:0000259" key="3">
    <source>
        <dbReference type="Pfam" id="PF24595"/>
    </source>
</evidence>
<comment type="caution">
    <text evidence="4">The sequence shown here is derived from an EMBL/GenBank/DDBJ whole genome shotgun (WGS) entry which is preliminary data.</text>
</comment>
<dbReference type="Pfam" id="PF18962">
    <property type="entry name" value="Por_Secre_tail"/>
    <property type="match status" value="1"/>
</dbReference>
<sequence length="1399" mass="153880">MYMKYATQLRRYAHTVLFLFVFTISALGQFGQPQFLLDQSFSPPEQFRLFDANGDGYDDLFTIQGNTVFAYIYRPANNGWQLISNTDLEINSSEYSLTAIQYADLDGDGVEDLILLGKGGEYKFLTWLKFFQEGTGATAHFEAQETFYVSLESEVYTNPLVHFEDMDEDGDIDILYRPYSTPQLMENTDGAGNFAITELTDFDFGLMYMQDLNQDGLADILIDRDGNYGIFFNDGDANFIDPTPISRDNWIADNSVFINDTLIVGNYFFTGQETGVYHITELVNDSLTRLFESQVILSEKFFYHDFDKDGNKDQVHYNLGFGSEFLEVGLFKEENFFFHADTQVYQVQAVLAGEGDINNDGWDDIVYFDGTAFFWIENLAEDFNVSGTAYIDINGNGQRDEGEPALANARISSPDFDFDVYTNAAGNYSIILPEGSYQLEASYFDDNIQSTAAGPKTVEISGNEQLSGIDFAFNFVNGVQNFDLALFSNITRCDNQVRFSIIYENTGDGTTDGSIELNIDDRTEFVSAAVPPSSIDGQTLKWDFSGLAPLEKRKIEFFLHMPTAQFIGDSLYFSASIQDAFNIISKTDTYRSLLRCSFDPNDKQVDPIGYGPDHLTLMDEDELEYLVRFQNTGNDTAFNIRITDELHPLLDINTFRVVSASHRYRAEIEDRMLTFYFDDILLPDSTTDLTGSQGYVLFQINALPDLEEGAQITNQANIYFDRNEAIVTNEVVNTFVSYICTELRAEIQQTICTGETFEGYAASGIYVDQFTTINGCDSTRTLILTVLESSSATINREICAGGNVEGYSISGTYTDTFTAANGCDSTRTLVLTVNENISTTISREICAGGNVEGYDASGTYTDTFTAANGCDSTRTLVLIVNDNISTTISREICAGGNVEGYDAAGTYTDTFTAANGCDSTRTLVLIVNDNISTTISREICAGENVEGYDASGTYTDTFTAANRCDSTRTLVLTVNDNISTTISREICSGGNVEGYDASGTYTDTFTAANGCDSTRTLVLTVNENINTSISREICAGGNVEGYDASGTYTDTFTAANGCDSTRTLVLTVNENISTTISREICAGGNVEGYDASGTYTDTFTAANGCDSVRTLVLTVNDNISNTISREICAGENVEGYDASGTYTDTFTAASGCDSIRTLELTVLAPVSTTIESEICEGESLEGYAVPGTYTDTFTGSNGCDSTRTLVLRLLPVYQSTLNITICDETLQGPPITTTETSTLVATNGCDSIVTINYHRIPLATIAVDTAICAGDSLYGYGEAGLYVDTLYNSGICGTIRTLQLGFLDAGDAQCLVPTYEPAELGISIFPNPFYRQLTVRFDDHLNEPVRLQLLDVQGRILAEEKRLVSPKISLEWPDIDPGMYFLHIVMEDRSTLSKIIKIR</sequence>
<feature type="domain" description="DUF7619" evidence="3">
    <location>
        <begin position="599"/>
        <end position="734"/>
    </location>
</feature>
<dbReference type="InterPro" id="IPR047589">
    <property type="entry name" value="DUF11_rpt"/>
</dbReference>
<protein>
    <submittedName>
        <fullName evidence="4">Uncharacterized protein</fullName>
    </submittedName>
</protein>
<proteinExistence type="predicted"/>
<reference evidence="4 5" key="1">
    <citation type="submission" date="2017-10" db="EMBL/GenBank/DDBJ databases">
        <title>The draft genome sequence of Lewinella nigricans NBRC 102662.</title>
        <authorList>
            <person name="Wang K."/>
        </authorList>
    </citation>
    <scope>NUCLEOTIDE SEQUENCE [LARGE SCALE GENOMIC DNA]</scope>
    <source>
        <strain evidence="4 5">NBRC 102662</strain>
    </source>
</reference>
<evidence type="ECO:0000313" key="5">
    <source>
        <dbReference type="Proteomes" id="UP000223913"/>
    </source>
</evidence>
<dbReference type="SUPFAM" id="SSF69318">
    <property type="entry name" value="Integrin alpha N-terminal domain"/>
    <property type="match status" value="1"/>
</dbReference>
<evidence type="ECO:0000256" key="1">
    <source>
        <dbReference type="ARBA" id="ARBA00022729"/>
    </source>
</evidence>
<dbReference type="PANTHER" id="PTHR44103">
    <property type="entry name" value="PROPROTEIN CONVERTASE P"/>
    <property type="match status" value="1"/>
</dbReference>
<dbReference type="NCBIfam" id="TIGR04183">
    <property type="entry name" value="Por_Secre_tail"/>
    <property type="match status" value="1"/>
</dbReference>
<dbReference type="InterPro" id="IPR028994">
    <property type="entry name" value="Integrin_alpha_N"/>
</dbReference>
<dbReference type="NCBIfam" id="TIGR01451">
    <property type="entry name" value="B_ant_repeat"/>
    <property type="match status" value="1"/>
</dbReference>
<dbReference type="SUPFAM" id="SSF117074">
    <property type="entry name" value="Hypothetical protein PA1324"/>
    <property type="match status" value="1"/>
</dbReference>
<keyword evidence="5" id="KW-1185">Reference proteome</keyword>
<dbReference type="EMBL" id="PDUD01000030">
    <property type="protein sequence ID" value="PHN03645.1"/>
    <property type="molecule type" value="Genomic_DNA"/>
</dbReference>
<keyword evidence="1" id="KW-0732">Signal</keyword>
<dbReference type="InterPro" id="IPR026444">
    <property type="entry name" value="Secre_tail"/>
</dbReference>
<dbReference type="Pfam" id="PF24595">
    <property type="entry name" value="DUF7619"/>
    <property type="match status" value="1"/>
</dbReference>
<dbReference type="InterPro" id="IPR055353">
    <property type="entry name" value="DUF7619"/>
</dbReference>
<dbReference type="Proteomes" id="UP000223913">
    <property type="component" value="Unassembled WGS sequence"/>
</dbReference>
<evidence type="ECO:0000259" key="2">
    <source>
        <dbReference type="Pfam" id="PF18962"/>
    </source>
</evidence>
<accession>A0A2D0N566</accession>
<name>A0A2D0N566_FLAN2</name>
<dbReference type="InterPro" id="IPR013517">
    <property type="entry name" value="FG-GAP"/>
</dbReference>
<organism evidence="4 5">
    <name type="scientific">Flavilitoribacter nigricans (strain ATCC 23147 / DSM 23189 / NBRC 102662 / NCIMB 1420 / SS-2)</name>
    <name type="common">Lewinella nigricans</name>
    <dbReference type="NCBI Taxonomy" id="1122177"/>
    <lineage>
        <taxon>Bacteria</taxon>
        <taxon>Pseudomonadati</taxon>
        <taxon>Bacteroidota</taxon>
        <taxon>Saprospiria</taxon>
        <taxon>Saprospirales</taxon>
        <taxon>Lewinellaceae</taxon>
        <taxon>Flavilitoribacter</taxon>
    </lineage>
</organism>
<feature type="domain" description="Secretion system C-terminal sorting" evidence="2">
    <location>
        <begin position="1324"/>
        <end position="1396"/>
    </location>
</feature>
<gene>
    <name evidence="4" type="ORF">CRP01_25645</name>
</gene>